<name>A0A9W7DE36_9STRA</name>
<evidence type="ECO:0000313" key="2">
    <source>
        <dbReference type="Proteomes" id="UP001165121"/>
    </source>
</evidence>
<comment type="caution">
    <text evidence="1">The sequence shown here is derived from an EMBL/GenBank/DDBJ whole genome shotgun (WGS) entry which is preliminary data.</text>
</comment>
<protein>
    <submittedName>
        <fullName evidence="1">Unnamed protein product</fullName>
    </submittedName>
</protein>
<reference evidence="1" key="1">
    <citation type="submission" date="2023-04" db="EMBL/GenBank/DDBJ databases">
        <title>Phytophthora fragariaefolia NBRC 109709.</title>
        <authorList>
            <person name="Ichikawa N."/>
            <person name="Sato H."/>
            <person name="Tonouchi N."/>
        </authorList>
    </citation>
    <scope>NUCLEOTIDE SEQUENCE</scope>
    <source>
        <strain evidence="1">NBRC 109709</strain>
    </source>
</reference>
<gene>
    <name evidence="1" type="ORF">Pfra01_002870900</name>
</gene>
<organism evidence="1 2">
    <name type="scientific">Phytophthora fragariaefolia</name>
    <dbReference type="NCBI Taxonomy" id="1490495"/>
    <lineage>
        <taxon>Eukaryota</taxon>
        <taxon>Sar</taxon>
        <taxon>Stramenopiles</taxon>
        <taxon>Oomycota</taxon>
        <taxon>Peronosporomycetes</taxon>
        <taxon>Peronosporales</taxon>
        <taxon>Peronosporaceae</taxon>
        <taxon>Phytophthora</taxon>
    </lineage>
</organism>
<proteinExistence type="predicted"/>
<dbReference type="EMBL" id="BSXT01010578">
    <property type="protein sequence ID" value="GMF80992.1"/>
    <property type="molecule type" value="Genomic_DNA"/>
</dbReference>
<evidence type="ECO:0000313" key="1">
    <source>
        <dbReference type="EMBL" id="GMF80992.1"/>
    </source>
</evidence>
<keyword evidence="2" id="KW-1185">Reference proteome</keyword>
<sequence length="154" mass="16895">MTYKPFGWLALKPDDVTAFDEYGPTHGRPRGCSGHLYPIGRLEYKPRRTAERSHVVMLWTCNHTSTSGALLLNQARKGLSAYIPVAVYMSENGRPSCVSAVAKVARVIKRAAHATGEDSLKLSTHSVTHSVRAGNSTNMYRAGINALTIQFHRG</sequence>
<accession>A0A9W7DE36</accession>
<dbReference type="Proteomes" id="UP001165121">
    <property type="component" value="Unassembled WGS sequence"/>
</dbReference>
<dbReference type="AlphaFoldDB" id="A0A9W7DE36"/>
<dbReference type="OrthoDB" id="121288at2759"/>